<proteinExistence type="predicted"/>
<dbReference type="SMART" id="SM00248">
    <property type="entry name" value="ANK"/>
    <property type="match status" value="7"/>
</dbReference>
<organism evidence="4 5">
    <name type="scientific">Bacillus cereus</name>
    <dbReference type="NCBI Taxonomy" id="1396"/>
    <lineage>
        <taxon>Bacteria</taxon>
        <taxon>Bacillati</taxon>
        <taxon>Bacillota</taxon>
        <taxon>Bacilli</taxon>
        <taxon>Bacillales</taxon>
        <taxon>Bacillaceae</taxon>
        <taxon>Bacillus</taxon>
        <taxon>Bacillus cereus group</taxon>
    </lineage>
</organism>
<dbReference type="PANTHER" id="PTHR24123">
    <property type="entry name" value="ANKYRIN REPEAT-CONTAINING"/>
    <property type="match status" value="1"/>
</dbReference>
<protein>
    <recommendedName>
        <fullName evidence="6">Ankyrin repeat protein</fullName>
    </recommendedName>
</protein>
<dbReference type="SUPFAM" id="SSF48403">
    <property type="entry name" value="Ankyrin repeat"/>
    <property type="match status" value="1"/>
</dbReference>
<feature type="repeat" description="ANK" evidence="3">
    <location>
        <begin position="129"/>
        <end position="161"/>
    </location>
</feature>
<dbReference type="InterPro" id="IPR036770">
    <property type="entry name" value="Ankyrin_rpt-contain_sf"/>
</dbReference>
<gene>
    <name evidence="4" type="ORF">CON36_32765</name>
</gene>
<dbReference type="PROSITE" id="PS50297">
    <property type="entry name" value="ANK_REP_REGION"/>
    <property type="match status" value="3"/>
</dbReference>
<accession>A0A9X6ST38</accession>
<dbReference type="AlphaFoldDB" id="A0A9X6ST38"/>
<evidence type="ECO:0000256" key="1">
    <source>
        <dbReference type="ARBA" id="ARBA00022737"/>
    </source>
</evidence>
<comment type="caution">
    <text evidence="4">The sequence shown here is derived from an EMBL/GenBank/DDBJ whole genome shotgun (WGS) entry which is preliminary data.</text>
</comment>
<keyword evidence="2 3" id="KW-0040">ANK repeat</keyword>
<evidence type="ECO:0000256" key="2">
    <source>
        <dbReference type="ARBA" id="ARBA00023043"/>
    </source>
</evidence>
<dbReference type="Proteomes" id="UP000219922">
    <property type="component" value="Unassembled WGS sequence"/>
</dbReference>
<dbReference type="PANTHER" id="PTHR24123:SF33">
    <property type="entry name" value="PROTEIN HOS4"/>
    <property type="match status" value="1"/>
</dbReference>
<name>A0A9X6ST38_BACCE</name>
<dbReference type="Gene3D" id="1.25.40.20">
    <property type="entry name" value="Ankyrin repeat-containing domain"/>
    <property type="match status" value="2"/>
</dbReference>
<dbReference type="RefSeq" id="WP_098006840.1">
    <property type="nucleotide sequence ID" value="NZ_NUJB01000036.1"/>
</dbReference>
<evidence type="ECO:0008006" key="6">
    <source>
        <dbReference type="Google" id="ProtNLM"/>
    </source>
</evidence>
<feature type="repeat" description="ANK" evidence="3">
    <location>
        <begin position="96"/>
        <end position="128"/>
    </location>
</feature>
<evidence type="ECO:0000313" key="4">
    <source>
        <dbReference type="EMBL" id="PDZ94617.1"/>
    </source>
</evidence>
<evidence type="ECO:0000313" key="5">
    <source>
        <dbReference type="Proteomes" id="UP000219922"/>
    </source>
</evidence>
<dbReference type="Pfam" id="PF12796">
    <property type="entry name" value="Ank_2"/>
    <property type="match status" value="3"/>
</dbReference>
<feature type="repeat" description="ANK" evidence="3">
    <location>
        <begin position="61"/>
        <end position="93"/>
    </location>
</feature>
<dbReference type="EMBL" id="NVMX01000151">
    <property type="protein sequence ID" value="PDZ94617.1"/>
    <property type="molecule type" value="Genomic_DNA"/>
</dbReference>
<dbReference type="InterPro" id="IPR051165">
    <property type="entry name" value="Multifunctional_ANK_Repeat"/>
</dbReference>
<keyword evidence="1" id="KW-0677">Repeat</keyword>
<feature type="repeat" description="ANK" evidence="3">
    <location>
        <begin position="228"/>
        <end position="260"/>
    </location>
</feature>
<feature type="repeat" description="ANK" evidence="3">
    <location>
        <begin position="195"/>
        <end position="227"/>
    </location>
</feature>
<sequence>MNFNCILNDSEFIHKMLRDELPLHEHDKNGLNLFLYTLTSDEYTKHLELLLKHKKNELYKGFDTALFHAIEHGNIPGVELLLKHGANPNCVKSYAWKETPILLAIRKRNIILVKLLLQYGAYINAKDGNDTTGLMIAIYQSNMEMVKFLITNGANVNIHSIHGTALKKSLLDRNDVLSDLLINSGALIVDVHNEMKESALHIAAQVGSLTRVQYFVQSGIPVNQPNRAGHTPIMIACMHRHSDVVEYLISCGAHIKATSSKEIMGIMNILNDGNVKLIQLLLKNGLNLNEIIKKENPFYYVTNCESMNFLLEFGLNINERNRFNKNDYAALHFSKTIDQLEILEQHKEKMEPELLEKYLELRFAMLLQTIE</sequence>
<dbReference type="PROSITE" id="PS50088">
    <property type="entry name" value="ANK_REPEAT"/>
    <property type="match status" value="5"/>
</dbReference>
<reference evidence="4 5" key="1">
    <citation type="submission" date="2017-09" db="EMBL/GenBank/DDBJ databases">
        <title>Large-scale bioinformatics analysis of Bacillus genomes uncovers conserved roles of natural products in bacterial physiology.</title>
        <authorList>
            <consortium name="Agbiome Team Llc"/>
            <person name="Bleich R.M."/>
            <person name="Grubbs K.J."/>
            <person name="Santa Maria K.C."/>
            <person name="Allen S.E."/>
            <person name="Farag S."/>
            <person name="Shank E.A."/>
            <person name="Bowers A."/>
        </authorList>
    </citation>
    <scope>NUCLEOTIDE SEQUENCE [LARGE SCALE GENOMIC DNA]</scope>
    <source>
        <strain evidence="4 5">AFS092789</strain>
    </source>
</reference>
<evidence type="ECO:0000256" key="3">
    <source>
        <dbReference type="PROSITE-ProRule" id="PRU00023"/>
    </source>
</evidence>
<dbReference type="InterPro" id="IPR002110">
    <property type="entry name" value="Ankyrin_rpt"/>
</dbReference>